<dbReference type="InterPro" id="IPR000711">
    <property type="entry name" value="ATPase_OSCP/dsu"/>
</dbReference>
<comment type="function">
    <text evidence="7">F(1)F(0) ATP synthase produces ATP from ADP in the presence of a proton or sodium gradient. F-type ATPases consist of two structural domains, F(1) containing the extramembraneous catalytic core and F(0) containing the membrane proton channel, linked together by a central stalk and a peripheral stalk. During catalysis, ATP synthesis in the catalytic domain of F(1) is coupled via a rotary mechanism of the central stalk subunits to proton translocation.</text>
</comment>
<gene>
    <name evidence="7" type="primary">atpH</name>
    <name evidence="8" type="ORF">AUJ95_04620</name>
</gene>
<protein>
    <recommendedName>
        <fullName evidence="7">ATP synthase subunit delta</fullName>
    </recommendedName>
    <alternativeName>
        <fullName evidence="7">ATP synthase F(1) sector subunit delta</fullName>
    </alternativeName>
    <alternativeName>
        <fullName evidence="7">F-type ATPase subunit delta</fullName>
        <shortName evidence="7">F-ATPase subunit delta</shortName>
    </alternativeName>
</protein>
<evidence type="ECO:0000256" key="6">
    <source>
        <dbReference type="ARBA" id="ARBA00023310"/>
    </source>
</evidence>
<evidence type="ECO:0000256" key="1">
    <source>
        <dbReference type="ARBA" id="ARBA00004370"/>
    </source>
</evidence>
<keyword evidence="5 7" id="KW-0472">Membrane</keyword>
<reference evidence="8 9" key="1">
    <citation type="journal article" date="2016" name="Environ. Microbiol.">
        <title>Genomic resolution of a cold subsurface aquifer community provides metabolic insights for novel microbes adapted to high CO concentrations.</title>
        <authorList>
            <person name="Probst A.J."/>
            <person name="Castelle C.J."/>
            <person name="Singh A."/>
            <person name="Brown C.T."/>
            <person name="Anantharaman K."/>
            <person name="Sharon I."/>
            <person name="Hug L.A."/>
            <person name="Burstein D."/>
            <person name="Emerson J.B."/>
            <person name="Thomas B.C."/>
            <person name="Banfield J.F."/>
        </authorList>
    </citation>
    <scope>NUCLEOTIDE SEQUENCE [LARGE SCALE GENOMIC DNA]</scope>
    <source>
        <strain evidence="8">CG2_30_40_21</strain>
    </source>
</reference>
<dbReference type="AlphaFoldDB" id="A0A1J5E6P2"/>
<dbReference type="InterPro" id="IPR026015">
    <property type="entry name" value="ATP_synth_OSCP/delta_N_sf"/>
</dbReference>
<proteinExistence type="inferred from homology"/>
<keyword evidence="7" id="KW-0139">CF(1)</keyword>
<evidence type="ECO:0000256" key="3">
    <source>
        <dbReference type="ARBA" id="ARBA00022781"/>
    </source>
</evidence>
<accession>A0A1J5E6P2</accession>
<dbReference type="GO" id="GO:0005886">
    <property type="term" value="C:plasma membrane"/>
    <property type="evidence" value="ECO:0007669"/>
    <property type="project" value="UniProtKB-SubCell"/>
</dbReference>
<dbReference type="PRINTS" id="PR00125">
    <property type="entry name" value="ATPASEDELTA"/>
</dbReference>
<keyword evidence="6 7" id="KW-0066">ATP synthesis</keyword>
<dbReference type="SUPFAM" id="SSF47928">
    <property type="entry name" value="N-terminal domain of the delta subunit of the F1F0-ATP synthase"/>
    <property type="match status" value="1"/>
</dbReference>
<organism evidence="8 9">
    <name type="scientific">Candidatus Desantisbacteria bacterium CG2_30_40_21</name>
    <dbReference type="NCBI Taxonomy" id="1817895"/>
    <lineage>
        <taxon>Bacteria</taxon>
        <taxon>Candidatus Desantisiibacteriota</taxon>
    </lineage>
</organism>
<evidence type="ECO:0000256" key="7">
    <source>
        <dbReference type="HAMAP-Rule" id="MF_01416"/>
    </source>
</evidence>
<dbReference type="STRING" id="1817895.AUJ95_04620"/>
<evidence type="ECO:0000256" key="5">
    <source>
        <dbReference type="ARBA" id="ARBA00023136"/>
    </source>
</evidence>
<evidence type="ECO:0000313" key="9">
    <source>
        <dbReference type="Proteomes" id="UP000183085"/>
    </source>
</evidence>
<comment type="caution">
    <text evidence="8">The sequence shown here is derived from an EMBL/GenBank/DDBJ whole genome shotgun (WGS) entry which is preliminary data.</text>
</comment>
<dbReference type="Proteomes" id="UP000183085">
    <property type="component" value="Unassembled WGS sequence"/>
</dbReference>
<keyword evidence="2 7" id="KW-0813">Transport</keyword>
<name>A0A1J5E6P2_9BACT</name>
<dbReference type="EMBL" id="MNYI01000122">
    <property type="protein sequence ID" value="OIP40346.1"/>
    <property type="molecule type" value="Genomic_DNA"/>
</dbReference>
<dbReference type="GO" id="GO:0045259">
    <property type="term" value="C:proton-transporting ATP synthase complex"/>
    <property type="evidence" value="ECO:0007669"/>
    <property type="project" value="UniProtKB-KW"/>
</dbReference>
<dbReference type="Pfam" id="PF00213">
    <property type="entry name" value="OSCP"/>
    <property type="match status" value="2"/>
</dbReference>
<comment type="similarity">
    <text evidence="7">Belongs to the ATPase delta chain family.</text>
</comment>
<keyword evidence="4 7" id="KW-0406">Ion transport</keyword>
<comment type="subcellular location">
    <subcellularLocation>
        <location evidence="7">Cell membrane</location>
        <topology evidence="7">Peripheral membrane protein</topology>
    </subcellularLocation>
    <subcellularLocation>
        <location evidence="1">Membrane</location>
    </subcellularLocation>
</comment>
<keyword evidence="3 7" id="KW-0375">Hydrogen ion transport</keyword>
<sequence length="196" mass="21984">MLQSSIATSYARAFFDIAMEDEKIDEYGQEIATVGRALSMNPEFFRLIYHPGLTGIQKKELLEKILTVCSLSKPTQEFLRVLEKRKRINLIQEIADSYLQMVDCQKNIVTVIVTSAVSISIAYQEALRDKLSSVVSSLPLLMGEGRGEGSTVIRLSMQVNSEIIGGLIIRIQDMVIDGSVRGRLDRLRERMVQGTK</sequence>
<comment type="function">
    <text evidence="7">This protein is part of the stalk that links CF(0) to CF(1). It either transmits conformational changes from CF(0) to CF(1) or is implicated in proton conduction.</text>
</comment>
<dbReference type="Gene3D" id="1.10.520.20">
    <property type="entry name" value="N-terminal domain of the delta subunit of the F1F0-ATP synthase"/>
    <property type="match status" value="1"/>
</dbReference>
<evidence type="ECO:0000256" key="2">
    <source>
        <dbReference type="ARBA" id="ARBA00022448"/>
    </source>
</evidence>
<dbReference type="HAMAP" id="MF_01416">
    <property type="entry name" value="ATP_synth_delta_bact"/>
    <property type="match status" value="1"/>
</dbReference>
<dbReference type="NCBIfam" id="TIGR01145">
    <property type="entry name" value="ATP_synt_delta"/>
    <property type="match status" value="1"/>
</dbReference>
<keyword evidence="7" id="KW-1003">Cell membrane</keyword>
<dbReference type="PANTHER" id="PTHR11910">
    <property type="entry name" value="ATP SYNTHASE DELTA CHAIN"/>
    <property type="match status" value="1"/>
</dbReference>
<dbReference type="GO" id="GO:0046933">
    <property type="term" value="F:proton-transporting ATP synthase activity, rotational mechanism"/>
    <property type="evidence" value="ECO:0007669"/>
    <property type="project" value="UniProtKB-UniRule"/>
</dbReference>
<evidence type="ECO:0000313" key="8">
    <source>
        <dbReference type="EMBL" id="OIP40346.1"/>
    </source>
</evidence>
<evidence type="ECO:0000256" key="4">
    <source>
        <dbReference type="ARBA" id="ARBA00023065"/>
    </source>
</evidence>